<reference evidence="1" key="2">
    <citation type="journal article" date="2015" name="Data Brief">
        <title>Shoot transcriptome of the giant reed, Arundo donax.</title>
        <authorList>
            <person name="Barrero R.A."/>
            <person name="Guerrero F.D."/>
            <person name="Moolhuijzen P."/>
            <person name="Goolsby J.A."/>
            <person name="Tidwell J."/>
            <person name="Bellgard S.E."/>
            <person name="Bellgard M.I."/>
        </authorList>
    </citation>
    <scope>NUCLEOTIDE SEQUENCE</scope>
    <source>
        <tissue evidence="1">Shoot tissue taken approximately 20 cm above the soil surface</tissue>
    </source>
</reference>
<evidence type="ECO:0000313" key="1">
    <source>
        <dbReference type="EMBL" id="JAD25999.1"/>
    </source>
</evidence>
<sequence>MKRANDQLTLICIETEQWLLKTCIY</sequence>
<accession>A0A0A8YHK4</accession>
<reference evidence="1" key="1">
    <citation type="submission" date="2014-09" db="EMBL/GenBank/DDBJ databases">
        <authorList>
            <person name="Magalhaes I.L.F."/>
            <person name="Oliveira U."/>
            <person name="Santos F.R."/>
            <person name="Vidigal T.H.D.A."/>
            <person name="Brescovit A.D."/>
            <person name="Santos A.J."/>
        </authorList>
    </citation>
    <scope>NUCLEOTIDE SEQUENCE</scope>
    <source>
        <tissue evidence="1">Shoot tissue taken approximately 20 cm above the soil surface</tissue>
    </source>
</reference>
<name>A0A0A8YHK4_ARUDO</name>
<dbReference type="EMBL" id="GBRH01271896">
    <property type="protein sequence ID" value="JAD25999.1"/>
    <property type="molecule type" value="Transcribed_RNA"/>
</dbReference>
<dbReference type="AlphaFoldDB" id="A0A0A8YHK4"/>
<proteinExistence type="predicted"/>
<protein>
    <submittedName>
        <fullName evidence="1">Uncharacterized protein</fullName>
    </submittedName>
</protein>
<organism evidence="1">
    <name type="scientific">Arundo donax</name>
    <name type="common">Giant reed</name>
    <name type="synonym">Donax arundinaceus</name>
    <dbReference type="NCBI Taxonomy" id="35708"/>
    <lineage>
        <taxon>Eukaryota</taxon>
        <taxon>Viridiplantae</taxon>
        <taxon>Streptophyta</taxon>
        <taxon>Embryophyta</taxon>
        <taxon>Tracheophyta</taxon>
        <taxon>Spermatophyta</taxon>
        <taxon>Magnoliopsida</taxon>
        <taxon>Liliopsida</taxon>
        <taxon>Poales</taxon>
        <taxon>Poaceae</taxon>
        <taxon>PACMAD clade</taxon>
        <taxon>Arundinoideae</taxon>
        <taxon>Arundineae</taxon>
        <taxon>Arundo</taxon>
    </lineage>
</organism>